<accession>Q6AMA4</accession>
<keyword evidence="2" id="KW-0489">Methyltransferase</keyword>
<sequence>MRPEPVIIWPSLWMLTSSSQCCGYGCTDMSVSSEKIENERLEITLLLEAVFQKYGYDFRDYAGTHTKRRLEHRRLLSGLTTFSEMQHKLIYEEEFFKKLLIDLSINVTEMFRDPWFYKAVRDIVVPHLLTYPFIKIWHAGCSAGQEVYSMAILLEEEDMKRRSQTYATDFNELILKKARKGIYPLDVAREYTSNYIKSGGKNDFSDYYTADDSNVILRSSLRERVLFSSHNLVSDGIFGEMHVIFCRNVLIYFNRDLQEKVLQLFCDSLCPGGFLCLGSKESIQFSKIADSFEAVAGREKIYRKRRLKP</sequence>
<dbReference type="Pfam" id="PF01739">
    <property type="entry name" value="CheR"/>
    <property type="match status" value="1"/>
</dbReference>
<organism evidence="2 3">
    <name type="scientific">Desulfotalea psychrophila (strain LSv54 / DSM 12343)</name>
    <dbReference type="NCBI Taxonomy" id="177439"/>
    <lineage>
        <taxon>Bacteria</taxon>
        <taxon>Pseudomonadati</taxon>
        <taxon>Thermodesulfobacteriota</taxon>
        <taxon>Desulfobulbia</taxon>
        <taxon>Desulfobulbales</taxon>
        <taxon>Desulfocapsaceae</taxon>
        <taxon>Desulfotalea</taxon>
    </lineage>
</organism>
<dbReference type="InterPro" id="IPR050903">
    <property type="entry name" value="Bact_Chemotaxis_MeTrfase"/>
</dbReference>
<dbReference type="GO" id="GO:0032259">
    <property type="term" value="P:methylation"/>
    <property type="evidence" value="ECO:0007669"/>
    <property type="project" value="UniProtKB-KW"/>
</dbReference>
<protein>
    <submittedName>
        <fullName evidence="2">Related to chemotaxis protein methyltransferase (CheR)</fullName>
    </submittedName>
</protein>
<dbReference type="Pfam" id="PF03705">
    <property type="entry name" value="CheR_N"/>
    <property type="match status" value="1"/>
</dbReference>
<dbReference type="Proteomes" id="UP000000602">
    <property type="component" value="Chromosome"/>
</dbReference>
<dbReference type="InterPro" id="IPR022641">
    <property type="entry name" value="CheR_N"/>
</dbReference>
<dbReference type="InterPro" id="IPR000780">
    <property type="entry name" value="CheR_MeTrfase"/>
</dbReference>
<proteinExistence type="predicted"/>
<feature type="domain" description="CheR-type methyltransferase" evidence="1">
    <location>
        <begin position="31"/>
        <end position="283"/>
    </location>
</feature>
<dbReference type="SMART" id="SM00138">
    <property type="entry name" value="MeTrc"/>
    <property type="match status" value="1"/>
</dbReference>
<gene>
    <name evidence="2" type="ordered locus">DP1792</name>
</gene>
<dbReference type="eggNOG" id="COG1352">
    <property type="taxonomic scope" value="Bacteria"/>
</dbReference>
<dbReference type="InterPro" id="IPR029063">
    <property type="entry name" value="SAM-dependent_MTases_sf"/>
</dbReference>
<dbReference type="AlphaFoldDB" id="Q6AMA4"/>
<dbReference type="PANTHER" id="PTHR24422">
    <property type="entry name" value="CHEMOTAXIS PROTEIN METHYLTRANSFERASE"/>
    <property type="match status" value="1"/>
</dbReference>
<evidence type="ECO:0000313" key="3">
    <source>
        <dbReference type="Proteomes" id="UP000000602"/>
    </source>
</evidence>
<dbReference type="HOGENOM" id="CLU_025854_1_0_7"/>
<evidence type="ECO:0000313" key="2">
    <source>
        <dbReference type="EMBL" id="CAG36521.1"/>
    </source>
</evidence>
<dbReference type="STRING" id="177439.DP1792"/>
<dbReference type="InterPro" id="IPR022642">
    <property type="entry name" value="CheR_C"/>
</dbReference>
<evidence type="ECO:0000259" key="1">
    <source>
        <dbReference type="PROSITE" id="PS50123"/>
    </source>
</evidence>
<reference evidence="3" key="1">
    <citation type="journal article" date="2004" name="Environ. Microbiol.">
        <title>The genome of Desulfotalea psychrophila, a sulfate-reducing bacterium from permanently cold Arctic sediments.</title>
        <authorList>
            <person name="Rabus R."/>
            <person name="Ruepp A."/>
            <person name="Frickey T."/>
            <person name="Rattei T."/>
            <person name="Fartmann B."/>
            <person name="Stark M."/>
            <person name="Bauer M."/>
            <person name="Zibat A."/>
            <person name="Lombardot T."/>
            <person name="Becker I."/>
            <person name="Amann J."/>
            <person name="Gellner K."/>
            <person name="Teeling H."/>
            <person name="Leuschner W.D."/>
            <person name="Gloeckner F.-O."/>
            <person name="Lupas A.N."/>
            <person name="Amann R."/>
            <person name="Klenk H.-P."/>
        </authorList>
    </citation>
    <scope>NUCLEOTIDE SEQUENCE [LARGE SCALE GENOMIC DNA]</scope>
    <source>
        <strain evidence="3">DSM 12343 / LSv54</strain>
    </source>
</reference>
<dbReference type="SUPFAM" id="SSF47757">
    <property type="entry name" value="Chemotaxis receptor methyltransferase CheR, N-terminal domain"/>
    <property type="match status" value="1"/>
</dbReference>
<dbReference type="KEGG" id="dps:DP1792"/>
<name>Q6AMA4_DESPS</name>
<dbReference type="EMBL" id="CR522870">
    <property type="protein sequence ID" value="CAG36521.1"/>
    <property type="molecule type" value="Genomic_DNA"/>
</dbReference>
<dbReference type="GO" id="GO:0008757">
    <property type="term" value="F:S-adenosylmethionine-dependent methyltransferase activity"/>
    <property type="evidence" value="ECO:0007669"/>
    <property type="project" value="InterPro"/>
</dbReference>
<keyword evidence="2" id="KW-0808">Transferase</keyword>
<dbReference type="PANTHER" id="PTHR24422:SF8">
    <property type="entry name" value="CHEMOTAXIS PROTEIN"/>
    <property type="match status" value="1"/>
</dbReference>
<dbReference type="Gene3D" id="3.40.50.150">
    <property type="entry name" value="Vaccinia Virus protein VP39"/>
    <property type="match status" value="1"/>
</dbReference>
<keyword evidence="3" id="KW-1185">Reference proteome</keyword>
<dbReference type="PROSITE" id="PS50123">
    <property type="entry name" value="CHER"/>
    <property type="match status" value="1"/>
</dbReference>
<dbReference type="SUPFAM" id="SSF53335">
    <property type="entry name" value="S-adenosyl-L-methionine-dependent methyltransferases"/>
    <property type="match status" value="1"/>
</dbReference>
<dbReference type="PRINTS" id="PR00996">
    <property type="entry name" value="CHERMTFRASE"/>
</dbReference>